<proteinExistence type="predicted"/>
<comment type="caution">
    <text evidence="1">The sequence shown here is derived from an EMBL/GenBank/DDBJ whole genome shotgun (WGS) entry which is preliminary data.</text>
</comment>
<dbReference type="EMBL" id="JPRD01000028">
    <property type="protein sequence ID" value="KIF51970.1"/>
    <property type="molecule type" value="Genomic_DNA"/>
</dbReference>
<name>A0A0C1Z4L7_9VIBR</name>
<gene>
    <name evidence="1" type="ORF">H735_17630</name>
</gene>
<protein>
    <submittedName>
        <fullName evidence="1">Uncharacterized protein</fullName>
    </submittedName>
</protein>
<organism evidence="1 2">
    <name type="scientific">Vibrio owensii CAIM 1854 = LMG 25443</name>
    <dbReference type="NCBI Taxonomy" id="1229493"/>
    <lineage>
        <taxon>Bacteria</taxon>
        <taxon>Pseudomonadati</taxon>
        <taxon>Pseudomonadota</taxon>
        <taxon>Gammaproteobacteria</taxon>
        <taxon>Vibrionales</taxon>
        <taxon>Vibrionaceae</taxon>
        <taxon>Vibrio</taxon>
    </lineage>
</organism>
<sequence length="87" mass="10192">MKIKCDKIDKMIISLEKSGNAVRDCVAHWGKYEQVILMEKKLENNIVLEIQNHYPSLRYWHVEGTPHNRPEQGFTCEECMVSISFPI</sequence>
<dbReference type="Proteomes" id="UP000031586">
    <property type="component" value="Unassembled WGS sequence"/>
</dbReference>
<accession>A0A0C1Z4L7</accession>
<evidence type="ECO:0000313" key="1">
    <source>
        <dbReference type="EMBL" id="KIF51970.1"/>
    </source>
</evidence>
<evidence type="ECO:0000313" key="2">
    <source>
        <dbReference type="Proteomes" id="UP000031586"/>
    </source>
</evidence>
<dbReference type="PATRIC" id="fig|1229493.5.peg.2683"/>
<dbReference type="AlphaFoldDB" id="A0A0C1Z4L7"/>
<reference evidence="1 2" key="1">
    <citation type="submission" date="2014-07" db="EMBL/GenBank/DDBJ databases">
        <title>Unique and conserved regions in Vibrio harveyi and related species in comparison with the shrimp pathogen Vibrio harveyi CAIM 1792.</title>
        <authorList>
            <person name="Espinoza-Valles I."/>
            <person name="Vora G."/>
            <person name="Leekitcharoenphon P."/>
            <person name="Ussery D."/>
            <person name="Hoj L."/>
            <person name="Gomez-Gil B."/>
        </authorList>
    </citation>
    <scope>NUCLEOTIDE SEQUENCE [LARGE SCALE GENOMIC DNA]</scope>
    <source>
        <strain evidence="2">CAIM 1854 / LMG 25443</strain>
    </source>
</reference>